<gene>
    <name evidence="1" type="ORF">S01H1_49171</name>
</gene>
<name>X0VNZ7_9ZZZZ</name>
<comment type="caution">
    <text evidence="1">The sequence shown here is derived from an EMBL/GenBank/DDBJ whole genome shotgun (WGS) entry which is preliminary data.</text>
</comment>
<dbReference type="EMBL" id="BARS01031610">
    <property type="protein sequence ID" value="GAG20099.1"/>
    <property type="molecule type" value="Genomic_DNA"/>
</dbReference>
<feature type="non-terminal residue" evidence="1">
    <location>
        <position position="1"/>
    </location>
</feature>
<organism evidence="1">
    <name type="scientific">marine sediment metagenome</name>
    <dbReference type="NCBI Taxonomy" id="412755"/>
    <lineage>
        <taxon>unclassified sequences</taxon>
        <taxon>metagenomes</taxon>
        <taxon>ecological metagenomes</taxon>
    </lineage>
</organism>
<accession>X0VNZ7</accession>
<dbReference type="AlphaFoldDB" id="X0VNZ7"/>
<evidence type="ECO:0000313" key="1">
    <source>
        <dbReference type="EMBL" id="GAG20099.1"/>
    </source>
</evidence>
<protein>
    <submittedName>
        <fullName evidence="1">Uncharacterized protein</fullName>
    </submittedName>
</protein>
<sequence>TLDDADYLEYDVTIRANGLIIRSGIELAPTQSLVGYSDTSNVSFQVSA</sequence>
<reference evidence="1" key="1">
    <citation type="journal article" date="2014" name="Front. Microbiol.">
        <title>High frequency of phylogenetically diverse reductive dehalogenase-homologous genes in deep subseafloor sedimentary metagenomes.</title>
        <authorList>
            <person name="Kawai M."/>
            <person name="Futagami T."/>
            <person name="Toyoda A."/>
            <person name="Takaki Y."/>
            <person name="Nishi S."/>
            <person name="Hori S."/>
            <person name="Arai W."/>
            <person name="Tsubouchi T."/>
            <person name="Morono Y."/>
            <person name="Uchiyama I."/>
            <person name="Ito T."/>
            <person name="Fujiyama A."/>
            <person name="Inagaki F."/>
            <person name="Takami H."/>
        </authorList>
    </citation>
    <scope>NUCLEOTIDE SEQUENCE</scope>
    <source>
        <strain evidence="1">Expedition CK06-06</strain>
    </source>
</reference>
<proteinExistence type="predicted"/>